<dbReference type="SMART" id="SM00448">
    <property type="entry name" value="REC"/>
    <property type="match status" value="1"/>
</dbReference>
<dbReference type="PANTHER" id="PTHR44520">
    <property type="entry name" value="RESPONSE REGULATOR RCP1-RELATED"/>
    <property type="match status" value="1"/>
</dbReference>
<evidence type="ECO:0000256" key="1">
    <source>
        <dbReference type="PROSITE-ProRule" id="PRU00169"/>
    </source>
</evidence>
<proteinExistence type="predicted"/>
<dbReference type="Gene3D" id="3.40.50.2300">
    <property type="match status" value="1"/>
</dbReference>
<sequence>MKVKRLYLIDDDEDDVLLFCEALAQIPLPVELTPFTDCRAAFKHLEEGNIPDVIFLDLNMPHIDGKEFMGMLKGIQDFNSPIIIYSTSNFQRDIEDSMALGAADYVIKQGDFGKLCSSLKNVLYEKVYLSA</sequence>
<reference evidence="3 4" key="1">
    <citation type="submission" date="2021-05" db="EMBL/GenBank/DDBJ databases">
        <title>A Polyphasic approach of four new species of the genus Ohtaekwangia: Ohtaekwangia histidinii sp. nov., Ohtaekwangia cretensis sp. nov., Ohtaekwangia indiensis sp. nov., Ohtaekwangia reichenbachii sp. nov. from diverse environment.</title>
        <authorList>
            <person name="Octaviana S."/>
        </authorList>
    </citation>
    <scope>NUCLEOTIDE SEQUENCE [LARGE SCALE GENOMIC DNA]</scope>
    <source>
        <strain evidence="3 4">PWU20</strain>
    </source>
</reference>
<protein>
    <submittedName>
        <fullName evidence="3">Response regulator</fullName>
    </submittedName>
</protein>
<dbReference type="PROSITE" id="PS50110">
    <property type="entry name" value="RESPONSE_REGULATORY"/>
    <property type="match status" value="1"/>
</dbReference>
<keyword evidence="1" id="KW-0597">Phosphoprotein</keyword>
<dbReference type="InterPro" id="IPR011006">
    <property type="entry name" value="CheY-like_superfamily"/>
</dbReference>
<organism evidence="3 4">
    <name type="scientific">Chryseosolibacter indicus</name>
    <dbReference type="NCBI Taxonomy" id="2782351"/>
    <lineage>
        <taxon>Bacteria</taxon>
        <taxon>Pseudomonadati</taxon>
        <taxon>Bacteroidota</taxon>
        <taxon>Cytophagia</taxon>
        <taxon>Cytophagales</taxon>
        <taxon>Chryseotaleaceae</taxon>
        <taxon>Chryseosolibacter</taxon>
    </lineage>
</organism>
<accession>A0ABS5VZ89</accession>
<dbReference type="PANTHER" id="PTHR44520:SF2">
    <property type="entry name" value="RESPONSE REGULATOR RCP1"/>
    <property type="match status" value="1"/>
</dbReference>
<comment type="caution">
    <text evidence="3">The sequence shown here is derived from an EMBL/GenBank/DDBJ whole genome shotgun (WGS) entry which is preliminary data.</text>
</comment>
<feature type="domain" description="Response regulatory" evidence="2">
    <location>
        <begin position="5"/>
        <end position="123"/>
    </location>
</feature>
<feature type="modified residue" description="4-aspartylphosphate" evidence="1">
    <location>
        <position position="57"/>
    </location>
</feature>
<gene>
    <name evidence="3" type="ORF">KK060_23275</name>
</gene>
<evidence type="ECO:0000259" key="2">
    <source>
        <dbReference type="PROSITE" id="PS50110"/>
    </source>
</evidence>
<dbReference type="Pfam" id="PF00072">
    <property type="entry name" value="Response_reg"/>
    <property type="match status" value="1"/>
</dbReference>
<dbReference type="RefSeq" id="WP_254157357.1">
    <property type="nucleotide sequence ID" value="NZ_JAHESD010000092.1"/>
</dbReference>
<name>A0ABS5VZ89_9BACT</name>
<keyword evidence="4" id="KW-1185">Reference proteome</keyword>
<dbReference type="InterPro" id="IPR001789">
    <property type="entry name" value="Sig_transdc_resp-reg_receiver"/>
</dbReference>
<dbReference type="EMBL" id="JAHESD010000092">
    <property type="protein sequence ID" value="MBT1706229.1"/>
    <property type="molecule type" value="Genomic_DNA"/>
</dbReference>
<evidence type="ECO:0000313" key="3">
    <source>
        <dbReference type="EMBL" id="MBT1706229.1"/>
    </source>
</evidence>
<dbReference type="InterPro" id="IPR052893">
    <property type="entry name" value="TCS_response_regulator"/>
</dbReference>
<dbReference type="Proteomes" id="UP000772618">
    <property type="component" value="Unassembled WGS sequence"/>
</dbReference>
<dbReference type="SUPFAM" id="SSF52172">
    <property type="entry name" value="CheY-like"/>
    <property type="match status" value="1"/>
</dbReference>
<evidence type="ECO:0000313" key="4">
    <source>
        <dbReference type="Proteomes" id="UP000772618"/>
    </source>
</evidence>